<dbReference type="PANTHER" id="PTHR38733">
    <property type="entry name" value="PROTEIN MCRC"/>
    <property type="match status" value="1"/>
</dbReference>
<dbReference type="Proteomes" id="UP000240708">
    <property type="component" value="Unassembled WGS sequence"/>
</dbReference>
<sequence>MHTLPEHSSLEIEFPEAKESIDSIVFRKRRTDGLCAAFTKTGENLTISSTYYVGADWIPGSDSKHPFFVEPKLNPKFDYVSGEPKGLTTEEAAKLKRIDVSKMLFEALSHPGIYEHTQELFEIKFDSPHIPLPKQDDLLSPLLIIRFLTVVKEIVRKGLKKSYYQVDRNLYGKVKGKVLVGQTVKQNLVKNKDLHTYCRFEEFGDNGIENRLIKKTLLFVQRYLYTFKGLMGQKFFQQTLDYIQPAFGNVSAEVELYQIKQVKFNAFYKDYNEAVRLAQTILKRFGYNIQAIQNLPTIDTPPYWIDMSKLFELYVLGKLKDRFKSTARLEYQFGDRANHLDFLLDSGSHKMVIDAKYKTRYIDHFKTEDIRQVSGYARLKKVHKFFDLDHGTLIDCVIVYPDIENGEEDIPEKLDKNPINDYFGMYKLGLKIPLIVSTRATTCQV</sequence>
<dbReference type="OrthoDB" id="828100at2"/>
<accession>A0A2P8DYD5</accession>
<evidence type="ECO:0000313" key="1">
    <source>
        <dbReference type="EMBL" id="PSL02240.1"/>
    </source>
</evidence>
<dbReference type="PANTHER" id="PTHR38733:SF1">
    <property type="entry name" value="TYPE IV METHYL-DIRECTED RESTRICTION ENZYME ECOKMCRBC"/>
    <property type="match status" value="1"/>
</dbReference>
<dbReference type="AlphaFoldDB" id="A0A2P8DYD5"/>
<name>A0A2P8DYD5_9BACT</name>
<gene>
    <name evidence="1" type="ORF">CLV48_11022</name>
</gene>
<dbReference type="EMBL" id="PYGF01000010">
    <property type="protein sequence ID" value="PSL02240.1"/>
    <property type="molecule type" value="Genomic_DNA"/>
</dbReference>
<reference evidence="1 2" key="1">
    <citation type="submission" date="2018-03" db="EMBL/GenBank/DDBJ databases">
        <title>Genomic Encyclopedia of Archaeal and Bacterial Type Strains, Phase II (KMG-II): from individual species to whole genera.</title>
        <authorList>
            <person name="Goeker M."/>
        </authorList>
    </citation>
    <scope>NUCLEOTIDE SEQUENCE [LARGE SCALE GENOMIC DNA]</scope>
    <source>
        <strain evidence="1 2">DSM 28057</strain>
    </source>
</reference>
<dbReference type="InterPro" id="IPR019292">
    <property type="entry name" value="McrC"/>
</dbReference>
<evidence type="ECO:0000313" key="2">
    <source>
        <dbReference type="Proteomes" id="UP000240708"/>
    </source>
</evidence>
<protein>
    <submittedName>
        <fullName evidence="1">5-methylcytosine-specific restriction enzyme subunit McrC</fullName>
    </submittedName>
</protein>
<comment type="caution">
    <text evidence="1">The sequence shown here is derived from an EMBL/GenBank/DDBJ whole genome shotgun (WGS) entry which is preliminary data.</text>
</comment>
<dbReference type="Pfam" id="PF10117">
    <property type="entry name" value="McrBC"/>
    <property type="match status" value="1"/>
</dbReference>
<proteinExistence type="predicted"/>
<organism evidence="1 2">
    <name type="scientific">Cecembia rubra</name>
    <dbReference type="NCBI Taxonomy" id="1485585"/>
    <lineage>
        <taxon>Bacteria</taxon>
        <taxon>Pseudomonadati</taxon>
        <taxon>Bacteroidota</taxon>
        <taxon>Cytophagia</taxon>
        <taxon>Cytophagales</taxon>
        <taxon>Cyclobacteriaceae</taxon>
        <taxon>Cecembia</taxon>
    </lineage>
</organism>
<keyword evidence="2" id="KW-1185">Reference proteome</keyword>
<dbReference type="RefSeq" id="WP_106568268.1">
    <property type="nucleotide sequence ID" value="NZ_PYGF01000010.1"/>
</dbReference>